<protein>
    <submittedName>
        <fullName evidence="4">Uncharacterized protein</fullName>
    </submittedName>
</protein>
<evidence type="ECO:0000313" key="4">
    <source>
        <dbReference type="EMBL" id="MCL7050077.1"/>
    </source>
</evidence>
<evidence type="ECO:0000256" key="1">
    <source>
        <dbReference type="ARBA" id="ARBA00022741"/>
    </source>
</evidence>
<keyword evidence="5" id="KW-1185">Reference proteome</keyword>
<evidence type="ECO:0000313" key="5">
    <source>
        <dbReference type="Proteomes" id="UP001177140"/>
    </source>
</evidence>
<evidence type="ECO:0000256" key="2">
    <source>
        <dbReference type="ARBA" id="ARBA00022840"/>
    </source>
</evidence>
<sequence>MYPTSQIQRQHSAKGKWIPVGNHSSHGDTYLGSKNSTVQPRHPLSQIQNQTTDELLEQYENVSLGDTSAGSKNSAKQPIYPTSQIQRQHSAKWIRHGNHSSQENTYEGSKNSTKQPIYPTSQIQRQHLAKVKWIRVGSHSSHEHTSEGSKNSTIQLKWGHGNHRSHEHTSEGSKNSSKQPIYPTSQIQKQPTDEWIDEWIERYENRSLLDAYAGSKNSTKQPIYPISQIQKQSIDLKVSLQMFLHEATSFASDWKDVNRKYDDRRSFPTFLWLLQMFGLDWHKYIVSEDNDINFSNQPNRWSCLQAPLYDVVHLRPELTLDPNWVMENKLTQDSNWVMANKYYGRSLSLMRLLQRIRSESGNDFSQKQAELLEPFLSHLIRIQQEQRVVAYSFSGHLEQLRKSNAASSVAFSSNAVEDDGDSDKCPFILSKHTMDYSMWQQKHLFDSLYIISRESTWLLRKLEDSHLTSPSFIKESHRILEIVVLNISKFKKSKELLDQYLLDNLLGWPFIEDEVTQLVQENEEILDLFGTHINRLQEAGVGKGSVIEDILDCLGDICKISMDGYGEKNSSSSLALGDVSKISMDGYGEKNSSSSLSTEYTKAFRETMELIKEASKKLSSYRFSTLTGGSPLGNITLWRILFESSLVDLRLDLISKKHGEVFKLWVKISNSGEYKCPDISDFLRARFSLHREISSLLSAGDSLLFDFLAMHRTLAETTYMLCDAFTTGGAGMNELSDEISPGSSSKYDKEMEMVQDFPWDKHNVLNETKVDLNDPKMRLLDYPCFDYYSPDSYTGFT</sequence>
<reference evidence="4" key="1">
    <citation type="submission" date="2022-03" db="EMBL/GenBank/DDBJ databases">
        <title>A functionally conserved STORR gene fusion in Papaver species that diverged 16.8 million years ago.</title>
        <authorList>
            <person name="Catania T."/>
        </authorList>
    </citation>
    <scope>NUCLEOTIDE SEQUENCE</scope>
    <source>
        <strain evidence="4">S-191538</strain>
    </source>
</reference>
<dbReference type="GO" id="GO:0000055">
    <property type="term" value="P:ribosomal large subunit export from nucleus"/>
    <property type="evidence" value="ECO:0007669"/>
    <property type="project" value="TreeGrafter"/>
</dbReference>
<feature type="compositionally biased region" description="Polar residues" evidence="3">
    <location>
        <begin position="65"/>
        <end position="88"/>
    </location>
</feature>
<feature type="compositionally biased region" description="Polar residues" evidence="3">
    <location>
        <begin position="1"/>
        <end position="10"/>
    </location>
</feature>
<dbReference type="Proteomes" id="UP001177140">
    <property type="component" value="Unassembled WGS sequence"/>
</dbReference>
<comment type="caution">
    <text evidence="4">The sequence shown here is derived from an EMBL/GenBank/DDBJ whole genome shotgun (WGS) entry which is preliminary data.</text>
</comment>
<keyword evidence="2" id="KW-0067">ATP-binding</keyword>
<feature type="compositionally biased region" description="Polar residues" evidence="3">
    <location>
        <begin position="172"/>
        <end position="190"/>
    </location>
</feature>
<dbReference type="GO" id="GO:0000027">
    <property type="term" value="P:ribosomal large subunit assembly"/>
    <property type="evidence" value="ECO:0007669"/>
    <property type="project" value="TreeGrafter"/>
</dbReference>
<feature type="region of interest" description="Disordered" evidence="3">
    <location>
        <begin position="1"/>
        <end position="42"/>
    </location>
</feature>
<dbReference type="PANTHER" id="PTHR48103">
    <property type="entry name" value="MIDASIN-RELATED"/>
    <property type="match status" value="1"/>
</dbReference>
<keyword evidence="1" id="KW-0547">Nucleotide-binding</keyword>
<proteinExistence type="predicted"/>
<dbReference type="GO" id="GO:0005634">
    <property type="term" value="C:nucleus"/>
    <property type="evidence" value="ECO:0007669"/>
    <property type="project" value="TreeGrafter"/>
</dbReference>
<dbReference type="EMBL" id="JAJJMA010323473">
    <property type="protein sequence ID" value="MCL7050077.1"/>
    <property type="molecule type" value="Genomic_DNA"/>
</dbReference>
<evidence type="ECO:0000256" key="3">
    <source>
        <dbReference type="SAM" id="MobiDB-lite"/>
    </source>
</evidence>
<dbReference type="GO" id="GO:0030687">
    <property type="term" value="C:preribosome, large subunit precursor"/>
    <property type="evidence" value="ECO:0007669"/>
    <property type="project" value="TreeGrafter"/>
</dbReference>
<dbReference type="AlphaFoldDB" id="A0AA41VYX6"/>
<accession>A0AA41VYX6</accession>
<organism evidence="4 5">
    <name type="scientific">Papaver nudicaule</name>
    <name type="common">Iceland poppy</name>
    <dbReference type="NCBI Taxonomy" id="74823"/>
    <lineage>
        <taxon>Eukaryota</taxon>
        <taxon>Viridiplantae</taxon>
        <taxon>Streptophyta</taxon>
        <taxon>Embryophyta</taxon>
        <taxon>Tracheophyta</taxon>
        <taxon>Spermatophyta</taxon>
        <taxon>Magnoliopsida</taxon>
        <taxon>Ranunculales</taxon>
        <taxon>Papaveraceae</taxon>
        <taxon>Papaveroideae</taxon>
        <taxon>Papaver</taxon>
    </lineage>
</organism>
<feature type="region of interest" description="Disordered" evidence="3">
    <location>
        <begin position="65"/>
        <end position="92"/>
    </location>
</feature>
<dbReference type="GO" id="GO:0005524">
    <property type="term" value="F:ATP binding"/>
    <property type="evidence" value="ECO:0007669"/>
    <property type="project" value="UniProtKB-KW"/>
</dbReference>
<name>A0AA41VYX6_PAPNU</name>
<feature type="region of interest" description="Disordered" evidence="3">
    <location>
        <begin position="137"/>
        <end position="190"/>
    </location>
</feature>
<gene>
    <name evidence="4" type="ORF">MKW94_016785</name>
</gene>
<dbReference type="PANTHER" id="PTHR48103:SF2">
    <property type="entry name" value="MIDASIN"/>
    <property type="match status" value="1"/>
</dbReference>
<feature type="compositionally biased region" description="Polar residues" evidence="3">
    <location>
        <begin position="32"/>
        <end position="42"/>
    </location>
</feature>